<dbReference type="GO" id="GO:0005737">
    <property type="term" value="C:cytoplasm"/>
    <property type="evidence" value="ECO:0007669"/>
    <property type="project" value="TreeGrafter"/>
</dbReference>
<reference evidence="4" key="1">
    <citation type="submission" date="2016-10" db="EMBL/GenBank/DDBJ databases">
        <authorList>
            <person name="Varghese N."/>
            <person name="Submissions S."/>
        </authorList>
    </citation>
    <scope>NUCLEOTIDE SEQUENCE [LARGE SCALE GENOMIC DNA]</scope>
    <source>
        <strain evidence="4">DSM 18733</strain>
    </source>
</reference>
<dbReference type="PANTHER" id="PTHR13847">
    <property type="entry name" value="SARCOSINE DEHYDROGENASE-RELATED"/>
    <property type="match status" value="1"/>
</dbReference>
<dbReference type="Gene3D" id="3.30.9.10">
    <property type="entry name" value="D-Amino Acid Oxidase, subunit A, domain 2"/>
    <property type="match status" value="1"/>
</dbReference>
<keyword evidence="1" id="KW-0472">Membrane</keyword>
<evidence type="ECO:0000259" key="2">
    <source>
        <dbReference type="Pfam" id="PF01266"/>
    </source>
</evidence>
<gene>
    <name evidence="3" type="ORF">SAMN05661044_04819</name>
</gene>
<dbReference type="Pfam" id="PF01266">
    <property type="entry name" value="DAO"/>
    <property type="match status" value="1"/>
</dbReference>
<proteinExistence type="predicted"/>
<keyword evidence="1" id="KW-1133">Transmembrane helix</keyword>
<dbReference type="OrthoDB" id="571248at2"/>
<dbReference type="RefSeq" id="WP_093330219.1">
    <property type="nucleotide sequence ID" value="NZ_FOAF01000010.1"/>
</dbReference>
<keyword evidence="4" id="KW-1185">Reference proteome</keyword>
<organism evidence="3 4">
    <name type="scientific">Olivibacter domesticus</name>
    <name type="common">Pseudosphingobacterium domesticum</name>
    <dbReference type="NCBI Taxonomy" id="407022"/>
    <lineage>
        <taxon>Bacteria</taxon>
        <taxon>Pseudomonadati</taxon>
        <taxon>Bacteroidota</taxon>
        <taxon>Sphingobacteriia</taxon>
        <taxon>Sphingobacteriales</taxon>
        <taxon>Sphingobacteriaceae</taxon>
        <taxon>Olivibacter</taxon>
    </lineage>
</organism>
<dbReference type="SUPFAM" id="SSF51905">
    <property type="entry name" value="FAD/NAD(P)-binding domain"/>
    <property type="match status" value="1"/>
</dbReference>
<evidence type="ECO:0000313" key="4">
    <source>
        <dbReference type="Proteomes" id="UP000199421"/>
    </source>
</evidence>
<evidence type="ECO:0000256" key="1">
    <source>
        <dbReference type="SAM" id="Phobius"/>
    </source>
</evidence>
<dbReference type="STRING" id="407022.SAMN05661044_04819"/>
<dbReference type="Gene3D" id="3.50.50.60">
    <property type="entry name" value="FAD/NAD(P)-binding domain"/>
    <property type="match status" value="1"/>
</dbReference>
<dbReference type="EMBL" id="FOAF01000010">
    <property type="protein sequence ID" value="SEM30995.1"/>
    <property type="molecule type" value="Genomic_DNA"/>
</dbReference>
<dbReference type="InterPro" id="IPR006076">
    <property type="entry name" value="FAD-dep_OxRdtase"/>
</dbReference>
<feature type="domain" description="FAD dependent oxidoreductase" evidence="2">
    <location>
        <begin position="30"/>
        <end position="383"/>
    </location>
</feature>
<sequence>MDLHSGSPYWAIKNSLYQGAHPLQENISTDVTIIGTGITGALVAHELCEAGITCTMVDKRAIAGGSTVASTAQLQYEIDVSLYKLSNEIGNKNATVAYRASLKSINDLEALFNKAQIDAEFVRVPTLLLASNRAGLRKLKDEYQIRKESKLPVDFLESIDLQNKYQIDRLGALWNDTSAQIDCYKAAVGLIQHHQKKHDLKVYPYTEIIGYKRERSQFVLQTLKGQTITCKYVIIAAGFEAGRFLPKKIMDLLSTYALVSEPMRPEQLWPERCLIWETRHPYFYMRTTADNRIMMGGEDIPYKNAKLRDAKLLQKTKALERKFHKLFKHIPMITDFSWCGTFSSTHDGLPYIGEYKDKKNMFFALGYGGNGITFSMIAAQIICNKIKGKKDPRESVFSFDR</sequence>
<protein>
    <submittedName>
        <fullName evidence="3">Glycine/D-amino acid oxidase</fullName>
    </submittedName>
</protein>
<dbReference type="Proteomes" id="UP000199421">
    <property type="component" value="Unassembled WGS sequence"/>
</dbReference>
<feature type="transmembrane region" description="Helical" evidence="1">
    <location>
        <begin position="361"/>
        <end position="383"/>
    </location>
</feature>
<dbReference type="InterPro" id="IPR036188">
    <property type="entry name" value="FAD/NAD-bd_sf"/>
</dbReference>
<evidence type="ECO:0000313" key="3">
    <source>
        <dbReference type="EMBL" id="SEM30995.1"/>
    </source>
</evidence>
<accession>A0A1H7XBG1</accession>
<dbReference type="PANTHER" id="PTHR13847:SF201">
    <property type="entry name" value="PUTATIBE OXIDOREDUCTASE"/>
    <property type="match status" value="1"/>
</dbReference>
<keyword evidence="1" id="KW-0812">Transmembrane</keyword>
<name>A0A1H7XBG1_OLID1</name>
<dbReference type="AlphaFoldDB" id="A0A1H7XBG1"/>